<comment type="similarity">
    <text evidence="8">Belongs to the TonB-dependent receptor family.</text>
</comment>
<dbReference type="InterPro" id="IPR037066">
    <property type="entry name" value="Plug_dom_sf"/>
</dbReference>
<evidence type="ECO:0000256" key="4">
    <source>
        <dbReference type="ARBA" id="ARBA00022692"/>
    </source>
</evidence>
<keyword evidence="12" id="KW-1185">Reference proteome</keyword>
<keyword evidence="9" id="KW-0732">Signal</keyword>
<keyword evidence="5" id="KW-0798">TonB box</keyword>
<comment type="subcellular location">
    <subcellularLocation>
        <location evidence="1 8">Cell outer membrane</location>
        <topology evidence="1 8">Multi-pass membrane protein</topology>
    </subcellularLocation>
</comment>
<keyword evidence="6 8" id="KW-0472">Membrane</keyword>
<dbReference type="InterPro" id="IPR036942">
    <property type="entry name" value="Beta-barrel_TonB_sf"/>
</dbReference>
<dbReference type="SUPFAM" id="SSF49464">
    <property type="entry name" value="Carboxypeptidase regulatory domain-like"/>
    <property type="match status" value="1"/>
</dbReference>
<dbReference type="GO" id="GO:0009279">
    <property type="term" value="C:cell outer membrane"/>
    <property type="evidence" value="ECO:0007669"/>
    <property type="project" value="UniProtKB-SubCell"/>
</dbReference>
<dbReference type="Gene3D" id="2.40.170.20">
    <property type="entry name" value="TonB-dependent receptor, beta-barrel domain"/>
    <property type="match status" value="1"/>
</dbReference>
<dbReference type="PROSITE" id="PS52016">
    <property type="entry name" value="TONB_DEPENDENT_REC_3"/>
    <property type="match status" value="1"/>
</dbReference>
<evidence type="ECO:0000256" key="7">
    <source>
        <dbReference type="ARBA" id="ARBA00023237"/>
    </source>
</evidence>
<accession>A0A9E6ZM75</accession>
<dbReference type="EMBL" id="CP094358">
    <property type="protein sequence ID" value="UOB17239.1"/>
    <property type="molecule type" value="Genomic_DNA"/>
</dbReference>
<dbReference type="SUPFAM" id="SSF56935">
    <property type="entry name" value="Porins"/>
    <property type="match status" value="1"/>
</dbReference>
<reference evidence="11" key="1">
    <citation type="submission" date="2022-03" db="EMBL/GenBank/DDBJ databases">
        <title>Description of Abyssus ytuae gen. nov., sp. nov., a novel member of the family Flavobacteriaceae isolated from the sediment of Mariana Trench.</title>
        <authorList>
            <person name="Zhang J."/>
            <person name="Xu X."/>
        </authorList>
    </citation>
    <scope>NUCLEOTIDE SEQUENCE</scope>
    <source>
        <strain evidence="11">MT3330</strain>
    </source>
</reference>
<dbReference type="InterPro" id="IPR008969">
    <property type="entry name" value="CarboxyPept-like_regulatory"/>
</dbReference>
<evidence type="ECO:0000256" key="2">
    <source>
        <dbReference type="ARBA" id="ARBA00022448"/>
    </source>
</evidence>
<keyword evidence="2 8" id="KW-0813">Transport</keyword>
<dbReference type="Pfam" id="PF00593">
    <property type="entry name" value="TonB_dep_Rec_b-barrel"/>
    <property type="match status" value="1"/>
</dbReference>
<dbReference type="InterPro" id="IPR000531">
    <property type="entry name" value="Beta-barrel_TonB"/>
</dbReference>
<proteinExistence type="inferred from homology"/>
<keyword evidence="7 8" id="KW-0998">Cell outer membrane</keyword>
<evidence type="ECO:0000256" key="9">
    <source>
        <dbReference type="SAM" id="SignalP"/>
    </source>
</evidence>
<evidence type="ECO:0000256" key="1">
    <source>
        <dbReference type="ARBA" id="ARBA00004571"/>
    </source>
</evidence>
<dbReference type="Pfam" id="PF13715">
    <property type="entry name" value="CarbopepD_reg_2"/>
    <property type="match status" value="1"/>
</dbReference>
<organism evidence="11 12">
    <name type="scientific">Abyssalbus ytuae</name>
    <dbReference type="NCBI Taxonomy" id="2926907"/>
    <lineage>
        <taxon>Bacteria</taxon>
        <taxon>Pseudomonadati</taxon>
        <taxon>Bacteroidota</taxon>
        <taxon>Flavobacteriia</taxon>
        <taxon>Flavobacteriales</taxon>
        <taxon>Flavobacteriaceae</taxon>
        <taxon>Abyssalbus</taxon>
    </lineage>
</organism>
<evidence type="ECO:0000259" key="10">
    <source>
        <dbReference type="Pfam" id="PF00593"/>
    </source>
</evidence>
<feature type="domain" description="TonB-dependent receptor-like beta-barrel" evidence="10">
    <location>
        <begin position="325"/>
        <end position="740"/>
    </location>
</feature>
<evidence type="ECO:0000256" key="8">
    <source>
        <dbReference type="PROSITE-ProRule" id="PRU01360"/>
    </source>
</evidence>
<protein>
    <submittedName>
        <fullName evidence="11">TonB-dependent receptor</fullName>
    </submittedName>
</protein>
<evidence type="ECO:0000313" key="11">
    <source>
        <dbReference type="EMBL" id="UOB17239.1"/>
    </source>
</evidence>
<evidence type="ECO:0000256" key="3">
    <source>
        <dbReference type="ARBA" id="ARBA00022452"/>
    </source>
</evidence>
<keyword evidence="11" id="KW-0675">Receptor</keyword>
<evidence type="ECO:0000256" key="6">
    <source>
        <dbReference type="ARBA" id="ARBA00023136"/>
    </source>
</evidence>
<dbReference type="InterPro" id="IPR039426">
    <property type="entry name" value="TonB-dep_rcpt-like"/>
</dbReference>
<dbReference type="Gene3D" id="2.170.130.10">
    <property type="entry name" value="TonB-dependent receptor, plug domain"/>
    <property type="match status" value="1"/>
</dbReference>
<dbReference type="KEGG" id="fbm:MQE35_16070"/>
<keyword evidence="3 8" id="KW-1134">Transmembrane beta strand</keyword>
<sequence>MKRILFLTVFLASLCLNAQTLTQTVKGKILDITTGAPLMGATVTLLNASPAQGTATDENGIFKLENVPIGRQSFLVNYLGYKERIISEILVGSAKEVNLTIQLEESLQQLNEVIVTAPTDNTRPLNKLATVSARSFSVEETKRFPVSVSDPGRMALSFPGVTNSDDGTNEIIIRGNSANQLLWKIEGIEVPEPNHFSDDGLYPGAVSLISTNMLAKSDFFTGAFPAEYGNATSGVFDIRLRNGNNEKKEFAFQFGVLGTDLAIEGPFSKNYNGSFLVNYRYSTLALLDKIIDISDGDGVPVFQDLSLKLHFPLSSKTSLSYWGIGGINESNDYDAEVEEENIIVDDEFSSKTYMTGLNFKHFFNSNNILDAVISYSGNDGEYYYEERSQSSNLIQETDNIESENTAFRFNVNYTNKLNARSTLKTGAVVSILNYDVYNDKTINDNQTVQANENGSGNMYQFYSQFQYKLNEKLSATFGFHTTHFSVNDDFVIEPRVGAEYKINNKHTLSAGFGMHSRRMPLIQYFVTIENDQGNIITPNKDLKLMRSAHYVLGYDWRIIKNGHIKLEAYYQHLKNVAVDANPSYTGSFVNGLFIDRELTDTSTGKNYGIELTFEKFFSRQYYYLITTSLFDAKYKAVNGKWYDSRYNFNYTINAVGGKEFSIGKTNNNLLGVNAKILLNGGKRTTPFDIEQTNLTGEDMYIEDQRNKLELDEYYRVDTSIYYRINRPKVSHIISLDIQNVLNRENEYELYYNRDTQTVGKYHQLGMLPLLNYRIEF</sequence>
<evidence type="ECO:0000313" key="12">
    <source>
        <dbReference type="Proteomes" id="UP000831290"/>
    </source>
</evidence>
<feature type="chain" id="PRO_5039185078" evidence="9">
    <location>
        <begin position="19"/>
        <end position="776"/>
    </location>
</feature>
<dbReference type="Gene3D" id="2.60.40.1120">
    <property type="entry name" value="Carboxypeptidase-like, regulatory domain"/>
    <property type="match status" value="1"/>
</dbReference>
<dbReference type="Proteomes" id="UP000831290">
    <property type="component" value="Chromosome"/>
</dbReference>
<dbReference type="AlphaFoldDB" id="A0A9E6ZM75"/>
<feature type="signal peptide" evidence="9">
    <location>
        <begin position="1"/>
        <end position="18"/>
    </location>
</feature>
<gene>
    <name evidence="11" type="ORF">MQE35_16070</name>
</gene>
<keyword evidence="4 8" id="KW-0812">Transmembrane</keyword>
<evidence type="ECO:0000256" key="5">
    <source>
        <dbReference type="ARBA" id="ARBA00023077"/>
    </source>
</evidence>
<name>A0A9E6ZM75_9FLAO</name>
<dbReference type="RefSeq" id="WP_255842552.1">
    <property type="nucleotide sequence ID" value="NZ_CP094358.1"/>
</dbReference>